<dbReference type="Gene3D" id="3.40.47.10">
    <property type="match status" value="2"/>
</dbReference>
<evidence type="ECO:0000256" key="1">
    <source>
        <dbReference type="ARBA" id="ARBA00022679"/>
    </source>
</evidence>
<evidence type="ECO:0000259" key="3">
    <source>
        <dbReference type="Pfam" id="PF08541"/>
    </source>
</evidence>
<dbReference type="InterPro" id="IPR013747">
    <property type="entry name" value="ACP_syn_III_C"/>
</dbReference>
<dbReference type="PANTHER" id="PTHR34069">
    <property type="entry name" value="3-OXOACYL-[ACYL-CARRIER-PROTEIN] SYNTHASE 3"/>
    <property type="match status" value="1"/>
</dbReference>
<keyword evidence="1" id="KW-0808">Transferase</keyword>
<dbReference type="EMBL" id="BAABAL010000008">
    <property type="protein sequence ID" value="GAA4004532.1"/>
    <property type="molecule type" value="Genomic_DNA"/>
</dbReference>
<evidence type="ECO:0000259" key="4">
    <source>
        <dbReference type="Pfam" id="PF08545"/>
    </source>
</evidence>
<gene>
    <name evidence="5" type="ORF">GCM10022247_26950</name>
</gene>
<dbReference type="SUPFAM" id="SSF53901">
    <property type="entry name" value="Thiolase-like"/>
    <property type="match status" value="1"/>
</dbReference>
<dbReference type="InterPro" id="IPR013751">
    <property type="entry name" value="ACP_syn_III_N"/>
</dbReference>
<evidence type="ECO:0000256" key="2">
    <source>
        <dbReference type="ARBA" id="ARBA00023315"/>
    </source>
</evidence>
<dbReference type="InterPro" id="IPR016039">
    <property type="entry name" value="Thiolase-like"/>
</dbReference>
<reference evidence="6" key="1">
    <citation type="journal article" date="2019" name="Int. J. Syst. Evol. Microbiol.">
        <title>The Global Catalogue of Microorganisms (GCM) 10K type strain sequencing project: providing services to taxonomists for standard genome sequencing and annotation.</title>
        <authorList>
            <consortium name="The Broad Institute Genomics Platform"/>
            <consortium name="The Broad Institute Genome Sequencing Center for Infectious Disease"/>
            <person name="Wu L."/>
            <person name="Ma J."/>
        </authorList>
    </citation>
    <scope>NUCLEOTIDE SEQUENCE [LARGE SCALE GENOMIC DNA]</scope>
    <source>
        <strain evidence="6">JCM 17342</strain>
    </source>
</reference>
<keyword evidence="2" id="KW-0012">Acyltransferase</keyword>
<accession>A0ABP7S011</accession>
<evidence type="ECO:0000313" key="6">
    <source>
        <dbReference type="Proteomes" id="UP001501747"/>
    </source>
</evidence>
<keyword evidence="6" id="KW-1185">Reference proteome</keyword>
<dbReference type="Proteomes" id="UP001501747">
    <property type="component" value="Unassembled WGS sequence"/>
</dbReference>
<proteinExistence type="predicted"/>
<name>A0ABP7S011_9PSEU</name>
<dbReference type="Pfam" id="PF08541">
    <property type="entry name" value="ACP_syn_III_C"/>
    <property type="match status" value="1"/>
</dbReference>
<sequence length="340" mass="36772">MRTESLFLAGIGSYLPPRVTTDHAVAQGWYDATEREFGEMEAVTVSPDEPAPDMAIAAARKALENLDPDEFGVLLHSSTHPQGPEGWSAAHYVLLNTLNRPIPAMELRQGCLGMLAGVEAAAHRLIADPAHDTALITTADNFSTPIVDRWRASKLFVLADGASSVAVSRRTGFAKVHAIGSLSNPRMEILHRAGENLFPPGATIGRGLNFHERSERVREQWAAGEAPPILHFGEQVAEIVERTLKEAGITFDQVSRVCHPGYSRGALDAIFLDSLDIDDERGIWDYTKTVGHTGAADLFLGLEDLWRNGKVRTGEFVLLVGATTGMEAGCAVVEILSKDA</sequence>
<organism evidence="5 6">
    <name type="scientific">Allokutzneria multivorans</name>
    <dbReference type="NCBI Taxonomy" id="1142134"/>
    <lineage>
        <taxon>Bacteria</taxon>
        <taxon>Bacillati</taxon>
        <taxon>Actinomycetota</taxon>
        <taxon>Actinomycetes</taxon>
        <taxon>Pseudonocardiales</taxon>
        <taxon>Pseudonocardiaceae</taxon>
        <taxon>Allokutzneria</taxon>
    </lineage>
</organism>
<dbReference type="Pfam" id="PF08545">
    <property type="entry name" value="ACP_syn_III"/>
    <property type="match status" value="1"/>
</dbReference>
<protein>
    <submittedName>
        <fullName evidence="5">Ketoacyl-ACP synthase III family protein</fullName>
    </submittedName>
</protein>
<dbReference type="PANTHER" id="PTHR34069:SF2">
    <property type="entry name" value="BETA-KETOACYL-[ACYL-CARRIER-PROTEIN] SYNTHASE III"/>
    <property type="match status" value="1"/>
</dbReference>
<dbReference type="CDD" id="cd00827">
    <property type="entry name" value="init_cond_enzymes"/>
    <property type="match status" value="1"/>
</dbReference>
<dbReference type="RefSeq" id="WP_344874457.1">
    <property type="nucleotide sequence ID" value="NZ_BAABAL010000008.1"/>
</dbReference>
<comment type="caution">
    <text evidence="5">The sequence shown here is derived from an EMBL/GenBank/DDBJ whole genome shotgun (WGS) entry which is preliminary data.</text>
</comment>
<feature type="domain" description="Beta-ketoacyl-[acyl-carrier-protein] synthase III C-terminal" evidence="3">
    <location>
        <begin position="244"/>
        <end position="335"/>
    </location>
</feature>
<feature type="domain" description="Beta-ketoacyl-[acyl-carrier-protein] synthase III N-terminal" evidence="4">
    <location>
        <begin position="106"/>
        <end position="170"/>
    </location>
</feature>
<evidence type="ECO:0000313" key="5">
    <source>
        <dbReference type="EMBL" id="GAA4004532.1"/>
    </source>
</evidence>